<evidence type="ECO:0000313" key="9">
    <source>
        <dbReference type="EMBL" id="ODV96259.1"/>
    </source>
</evidence>
<dbReference type="Pfam" id="PF07690">
    <property type="entry name" value="MFS_1"/>
    <property type="match status" value="1"/>
</dbReference>
<sequence length="564" mass="63506">MSFLWDRLKFNKQYAGFPIYQVGVVFIMILAEMIAHTSVFPYSFFMLKSFNIANNDSEIPKYSGYIAFAFSLSQVFCNIFWSKVSDRVGRKPVLLTGLFGAAVSMLLWGFSTNFYLALASKVLGGLLNGNVAVARTILGEISPNKRHHSLTFSIIPLSFNIGSVIGPLIGNHDSFNDRKGRNYYDNAEPTVTNWNSVLITKRGLAEGYPYALPNIVVALILFFAAVVVTLFLEETHDTRKTERDRGIELGDSLRRKFGFEVEKRSWQLETTYNSMFRDEEEEEGEETNNLIDEQTGEIRPNSIGLHSLGSSDSLDLSGDENHGQNLEESFEGNFSRQFTDDIPSRLKSPFTVDVINSIISHFLMTSHVLVYAEFLPVFLASRIQAETLQFPLKIKGGFGMNINEIGKILSMTGLFGIIVVLFILPAMNKRFSSLIIYRIALVSFSLCYFFIPEYIFILPDYNPKMPKVAVEVLLYINAIIKEFASVLAFSQIIAIIHRSAAPEHRAIVNGYAVSVSGLANLASPLLWGYLMTTFENWGYTTFFWWLLSLMASVGVLHSFLLKNN</sequence>
<dbReference type="InterPro" id="IPR020846">
    <property type="entry name" value="MFS_dom"/>
</dbReference>
<dbReference type="GO" id="GO:0016020">
    <property type="term" value="C:membrane"/>
    <property type="evidence" value="ECO:0007669"/>
    <property type="project" value="UniProtKB-SubCell"/>
</dbReference>
<gene>
    <name evidence="9" type="ORF">PACTADRAFT_16402</name>
</gene>
<evidence type="ECO:0000259" key="8">
    <source>
        <dbReference type="PROSITE" id="PS50850"/>
    </source>
</evidence>
<evidence type="ECO:0000256" key="4">
    <source>
        <dbReference type="ARBA" id="ARBA00022989"/>
    </source>
</evidence>
<protein>
    <recommendedName>
        <fullName evidence="8">Major facilitator superfamily (MFS) profile domain-containing protein</fullName>
    </recommendedName>
</protein>
<feature type="transmembrane region" description="Helical" evidence="7">
    <location>
        <begin position="405"/>
        <end position="424"/>
    </location>
</feature>
<evidence type="ECO:0000256" key="3">
    <source>
        <dbReference type="ARBA" id="ARBA00022692"/>
    </source>
</evidence>
<dbReference type="OrthoDB" id="10262656at2759"/>
<keyword evidence="10" id="KW-1185">Reference proteome</keyword>
<dbReference type="CDD" id="cd17330">
    <property type="entry name" value="MFS_SLC46_TetA_like"/>
    <property type="match status" value="1"/>
</dbReference>
<evidence type="ECO:0000256" key="7">
    <source>
        <dbReference type="SAM" id="Phobius"/>
    </source>
</evidence>
<comment type="subcellular location">
    <subcellularLocation>
        <location evidence="1">Membrane</location>
        <topology evidence="1">Multi-pass membrane protein</topology>
    </subcellularLocation>
</comment>
<dbReference type="InterPro" id="IPR036259">
    <property type="entry name" value="MFS_trans_sf"/>
</dbReference>
<organism evidence="9 10">
    <name type="scientific">Pachysolen tannophilus NRRL Y-2460</name>
    <dbReference type="NCBI Taxonomy" id="669874"/>
    <lineage>
        <taxon>Eukaryota</taxon>
        <taxon>Fungi</taxon>
        <taxon>Dikarya</taxon>
        <taxon>Ascomycota</taxon>
        <taxon>Saccharomycotina</taxon>
        <taxon>Pichiomycetes</taxon>
        <taxon>Pachysolenaceae</taxon>
        <taxon>Pachysolen</taxon>
    </lineage>
</organism>
<feature type="transmembrane region" description="Helical" evidence="7">
    <location>
        <begin position="436"/>
        <end position="457"/>
    </location>
</feature>
<feature type="transmembrane region" description="Helical" evidence="7">
    <location>
        <begin position="542"/>
        <end position="561"/>
    </location>
</feature>
<dbReference type="Gene3D" id="1.20.1250.20">
    <property type="entry name" value="MFS general substrate transporter like domains"/>
    <property type="match status" value="1"/>
</dbReference>
<evidence type="ECO:0000256" key="6">
    <source>
        <dbReference type="SAM" id="MobiDB-lite"/>
    </source>
</evidence>
<reference evidence="10" key="1">
    <citation type="submission" date="2016-05" db="EMBL/GenBank/DDBJ databases">
        <title>Comparative genomics of biotechnologically important yeasts.</title>
        <authorList>
            <consortium name="DOE Joint Genome Institute"/>
            <person name="Riley R."/>
            <person name="Haridas S."/>
            <person name="Wolfe K.H."/>
            <person name="Lopes M.R."/>
            <person name="Hittinger C.T."/>
            <person name="Goker M."/>
            <person name="Salamov A."/>
            <person name="Wisecaver J."/>
            <person name="Long T.M."/>
            <person name="Aerts A.L."/>
            <person name="Barry K."/>
            <person name="Choi C."/>
            <person name="Clum A."/>
            <person name="Coughlan A.Y."/>
            <person name="Deshpande S."/>
            <person name="Douglass A.P."/>
            <person name="Hanson S.J."/>
            <person name="Klenk H.-P."/>
            <person name="Labutti K."/>
            <person name="Lapidus A."/>
            <person name="Lindquist E."/>
            <person name="Lipzen A."/>
            <person name="Meier-Kolthoff J.P."/>
            <person name="Ohm R.A."/>
            <person name="Otillar R.P."/>
            <person name="Pangilinan J."/>
            <person name="Peng Y."/>
            <person name="Rokas A."/>
            <person name="Rosa C.A."/>
            <person name="Scheuner C."/>
            <person name="Sibirny A.A."/>
            <person name="Slot J.C."/>
            <person name="Stielow J.B."/>
            <person name="Sun H."/>
            <person name="Kurtzman C.P."/>
            <person name="Blackwell M."/>
            <person name="Grigoriev I.V."/>
            <person name="Jeffries T.W."/>
        </authorList>
    </citation>
    <scope>NUCLEOTIDE SEQUENCE [LARGE SCALE GENOMIC DNA]</scope>
    <source>
        <strain evidence="10">NRRL Y-2460</strain>
    </source>
</reference>
<evidence type="ECO:0000256" key="2">
    <source>
        <dbReference type="ARBA" id="ARBA00022448"/>
    </source>
</evidence>
<dbReference type="PANTHER" id="PTHR23504">
    <property type="entry name" value="MAJOR FACILITATOR SUPERFAMILY DOMAIN-CONTAINING PROTEIN 10"/>
    <property type="match status" value="1"/>
</dbReference>
<dbReference type="EMBL" id="KV454013">
    <property type="protein sequence ID" value="ODV96259.1"/>
    <property type="molecule type" value="Genomic_DNA"/>
</dbReference>
<dbReference type="InterPro" id="IPR011701">
    <property type="entry name" value="MFS"/>
</dbReference>
<evidence type="ECO:0000256" key="5">
    <source>
        <dbReference type="ARBA" id="ARBA00023136"/>
    </source>
</evidence>
<dbReference type="AlphaFoldDB" id="A0A1E4TX01"/>
<keyword evidence="2" id="KW-0813">Transport</keyword>
<dbReference type="PROSITE" id="PS50850">
    <property type="entry name" value="MFS"/>
    <property type="match status" value="1"/>
</dbReference>
<feature type="transmembrane region" description="Helical" evidence="7">
    <location>
        <begin position="368"/>
        <end position="385"/>
    </location>
</feature>
<feature type="domain" description="Major facilitator superfamily (MFS) profile" evidence="8">
    <location>
        <begin position="24"/>
        <end position="564"/>
    </location>
</feature>
<feature type="transmembrane region" description="Helical" evidence="7">
    <location>
        <begin position="508"/>
        <end position="530"/>
    </location>
</feature>
<feature type="transmembrane region" description="Helical" evidence="7">
    <location>
        <begin position="62"/>
        <end position="81"/>
    </location>
</feature>
<proteinExistence type="predicted"/>
<accession>A0A1E4TX01</accession>
<feature type="transmembrane region" description="Helical" evidence="7">
    <location>
        <begin position="20"/>
        <end position="42"/>
    </location>
</feature>
<dbReference type="SUPFAM" id="SSF103473">
    <property type="entry name" value="MFS general substrate transporter"/>
    <property type="match status" value="1"/>
</dbReference>
<evidence type="ECO:0000256" key="1">
    <source>
        <dbReference type="ARBA" id="ARBA00004141"/>
    </source>
</evidence>
<dbReference type="GO" id="GO:0022857">
    <property type="term" value="F:transmembrane transporter activity"/>
    <property type="evidence" value="ECO:0007669"/>
    <property type="project" value="InterPro"/>
</dbReference>
<feature type="transmembrane region" description="Helical" evidence="7">
    <location>
        <begin position="472"/>
        <end position="496"/>
    </location>
</feature>
<keyword evidence="4 7" id="KW-1133">Transmembrane helix</keyword>
<name>A0A1E4TX01_PACTA</name>
<feature type="transmembrane region" description="Helical" evidence="7">
    <location>
        <begin position="210"/>
        <end position="232"/>
    </location>
</feature>
<dbReference type="PANTHER" id="PTHR23504:SF15">
    <property type="entry name" value="MAJOR FACILITATOR SUPERFAMILY (MFS) PROFILE DOMAIN-CONTAINING PROTEIN"/>
    <property type="match status" value="1"/>
</dbReference>
<keyword evidence="3 7" id="KW-0812">Transmembrane</keyword>
<keyword evidence="5 7" id="KW-0472">Membrane</keyword>
<dbReference type="Proteomes" id="UP000094236">
    <property type="component" value="Unassembled WGS sequence"/>
</dbReference>
<feature type="transmembrane region" description="Helical" evidence="7">
    <location>
        <begin position="93"/>
        <end position="110"/>
    </location>
</feature>
<feature type="region of interest" description="Disordered" evidence="6">
    <location>
        <begin position="274"/>
        <end position="302"/>
    </location>
</feature>
<evidence type="ECO:0000313" key="10">
    <source>
        <dbReference type="Proteomes" id="UP000094236"/>
    </source>
</evidence>